<evidence type="ECO:0000256" key="1">
    <source>
        <dbReference type="SAM" id="MobiDB-lite"/>
    </source>
</evidence>
<evidence type="ECO:0000256" key="2">
    <source>
        <dbReference type="SAM" id="Phobius"/>
    </source>
</evidence>
<dbReference type="PANTHER" id="PTHR42941">
    <property type="entry name" value="SLL1037 PROTEIN"/>
    <property type="match status" value="1"/>
</dbReference>
<keyword evidence="2" id="KW-0812">Transmembrane</keyword>
<name>B8HKR1_CYAP4</name>
<keyword evidence="3" id="KW-0675">Receptor</keyword>
<dbReference type="PANTHER" id="PTHR42941:SF1">
    <property type="entry name" value="SLL1037 PROTEIN"/>
    <property type="match status" value="1"/>
</dbReference>
<accession>B8HKR1</accession>
<dbReference type="STRING" id="395961.Cyan7425_4597"/>
<gene>
    <name evidence="3" type="ordered locus">Cyan7425_4597</name>
</gene>
<dbReference type="HOGENOM" id="CLU_033215_6_1_3"/>
<feature type="region of interest" description="Disordered" evidence="1">
    <location>
        <begin position="429"/>
        <end position="454"/>
    </location>
</feature>
<dbReference type="EMBL" id="CP001344">
    <property type="protein sequence ID" value="ACL46905.1"/>
    <property type="molecule type" value="Genomic_DNA"/>
</dbReference>
<feature type="transmembrane region" description="Helical" evidence="2">
    <location>
        <begin position="317"/>
        <end position="338"/>
    </location>
</feature>
<keyword evidence="2" id="KW-1133">Transmembrane helix</keyword>
<dbReference type="KEGG" id="cyn:Cyan7425_4597"/>
<protein>
    <submittedName>
        <fullName evidence="3">TRAP transporter solute receptor, TAXI family</fullName>
    </submittedName>
</protein>
<sequence length="454" mass="50713">MELKRRWLIPVAMAVVAGLGFVVWDVSDRYRGKVLTIATASKDGEYFAFAQSLAQVVERHHPQIRLRVVETKGSAENMKLLQSRQVQLAIAQNDTPFQPAVQVVAPLFPEVFHLIVAPNAQIQSIPDLKGKRIALMPKGSGSYQFFWHLLQHYGLGKGDVQTLALPLAEAQSQFRQQKVDGLFRSIAPGNAGMRELIQATQARLIPLDQALALQISQPFLQPIVIPKGLYRGNPPMPASDSPSVSVRALLLTHQEVDPELIYQITRILYDYRNELAALNPRAATIGPASEIDTLGLPLHPGAANYYNKNEPTFLERYAESMAFLITVAGIILSFLWQVRSQLTKKQKNRADAYNLKVLDLVERIASCQDLESLEGVRRQLFEIFKQVVQDLDEDRLTPETFQSFSVSWQVTINSIHHREILILNQRGSTPHPLGSSERAVQPPAWPVASDGGTR</sequence>
<proteinExistence type="predicted"/>
<dbReference type="OrthoDB" id="252197at2"/>
<keyword evidence="2" id="KW-0472">Membrane</keyword>
<dbReference type="eggNOG" id="COG2358">
    <property type="taxonomic scope" value="Bacteria"/>
</dbReference>
<organism evidence="3">
    <name type="scientific">Cyanothece sp. (strain PCC 7425 / ATCC 29141)</name>
    <dbReference type="NCBI Taxonomy" id="395961"/>
    <lineage>
        <taxon>Bacteria</taxon>
        <taxon>Bacillati</taxon>
        <taxon>Cyanobacteriota</taxon>
        <taxon>Cyanophyceae</taxon>
        <taxon>Gomontiellales</taxon>
        <taxon>Cyanothecaceae</taxon>
        <taxon>Cyanothece</taxon>
    </lineage>
</organism>
<dbReference type="AlphaFoldDB" id="B8HKR1"/>
<dbReference type="NCBIfam" id="TIGR02122">
    <property type="entry name" value="TRAP_TAXI"/>
    <property type="match status" value="1"/>
</dbReference>
<feature type="transmembrane region" description="Helical" evidence="2">
    <location>
        <begin position="7"/>
        <end position="24"/>
    </location>
</feature>
<dbReference type="InterPro" id="IPR011852">
    <property type="entry name" value="TRAP_TAXI"/>
</dbReference>
<reference evidence="3" key="1">
    <citation type="submission" date="2009-01" db="EMBL/GenBank/DDBJ databases">
        <title>Complete sequence of chromosome Cyanothece sp. PCC 7425.</title>
        <authorList>
            <consortium name="US DOE Joint Genome Institute"/>
            <person name="Lucas S."/>
            <person name="Copeland A."/>
            <person name="Lapidus A."/>
            <person name="Glavina del Rio T."/>
            <person name="Dalin E."/>
            <person name="Tice H."/>
            <person name="Bruce D."/>
            <person name="Goodwin L."/>
            <person name="Pitluck S."/>
            <person name="Sims D."/>
            <person name="Meineke L."/>
            <person name="Brettin T."/>
            <person name="Detter J.C."/>
            <person name="Han C."/>
            <person name="Larimer F."/>
            <person name="Land M."/>
            <person name="Hauser L."/>
            <person name="Kyrpides N."/>
            <person name="Ovchinnikova G."/>
            <person name="Liberton M."/>
            <person name="Stoeckel J."/>
            <person name="Banerjee A."/>
            <person name="Singh A."/>
            <person name="Page L."/>
            <person name="Sato H."/>
            <person name="Zhao L."/>
            <person name="Sherman L."/>
            <person name="Pakrasi H."/>
            <person name="Richardson P."/>
        </authorList>
    </citation>
    <scope>NUCLEOTIDE SEQUENCE</scope>
    <source>
        <strain evidence="3">PCC 7425</strain>
    </source>
</reference>
<dbReference type="Pfam" id="PF16868">
    <property type="entry name" value="NMT1_3"/>
    <property type="match status" value="1"/>
</dbReference>
<evidence type="ECO:0000313" key="3">
    <source>
        <dbReference type="EMBL" id="ACL46905.1"/>
    </source>
</evidence>
<dbReference type="SUPFAM" id="SSF53850">
    <property type="entry name" value="Periplasmic binding protein-like II"/>
    <property type="match status" value="1"/>
</dbReference>
<dbReference type="CDD" id="cd13520">
    <property type="entry name" value="PBP2_TAXI_TRAP"/>
    <property type="match status" value="1"/>
</dbReference>
<dbReference type="Gene3D" id="3.40.190.10">
    <property type="entry name" value="Periplasmic binding protein-like II"/>
    <property type="match status" value="2"/>
</dbReference>